<name>A0A411YHQ1_9ACTN</name>
<evidence type="ECO:0000313" key="1">
    <source>
        <dbReference type="EMBL" id="QBI20770.1"/>
    </source>
</evidence>
<dbReference type="KEGG" id="erz:ER308_15160"/>
<organism evidence="1 2">
    <name type="scientific">Egibacter rhizosphaerae</name>
    <dbReference type="NCBI Taxonomy" id="1670831"/>
    <lineage>
        <taxon>Bacteria</taxon>
        <taxon>Bacillati</taxon>
        <taxon>Actinomycetota</taxon>
        <taxon>Nitriliruptoria</taxon>
        <taxon>Egibacterales</taxon>
        <taxon>Egibacteraceae</taxon>
        <taxon>Egibacter</taxon>
    </lineage>
</organism>
<reference evidence="1 2" key="1">
    <citation type="submission" date="2019-01" db="EMBL/GenBank/DDBJ databases">
        <title>Egibacter rhizosphaerae EGI 80759T.</title>
        <authorList>
            <person name="Chen D.-D."/>
            <person name="Tian Y."/>
            <person name="Jiao J.-Y."/>
            <person name="Zhang X.-T."/>
            <person name="Zhang Y.-G."/>
            <person name="Zhang Y."/>
            <person name="Xiao M."/>
            <person name="Shu W.-S."/>
            <person name="Li W.-J."/>
        </authorList>
    </citation>
    <scope>NUCLEOTIDE SEQUENCE [LARGE SCALE GENOMIC DNA]</scope>
    <source>
        <strain evidence="1 2">EGI 80759</strain>
    </source>
</reference>
<dbReference type="Proteomes" id="UP000291469">
    <property type="component" value="Chromosome"/>
</dbReference>
<accession>A0A411YHQ1</accession>
<dbReference type="AlphaFoldDB" id="A0A411YHQ1"/>
<evidence type="ECO:0000313" key="2">
    <source>
        <dbReference type="Proteomes" id="UP000291469"/>
    </source>
</evidence>
<sequence>MTTPPPHRRREISREELRGELDAFERRYGVPSERMVEVFRTTGGDLDETEDFHRWQQLHAAWQAETAPQA</sequence>
<dbReference type="RefSeq" id="WP_131155763.1">
    <property type="nucleotide sequence ID" value="NZ_CP036402.1"/>
</dbReference>
<protein>
    <submittedName>
        <fullName evidence="1">Uncharacterized protein</fullName>
    </submittedName>
</protein>
<proteinExistence type="predicted"/>
<keyword evidence="2" id="KW-1185">Reference proteome</keyword>
<dbReference type="EMBL" id="CP036402">
    <property type="protein sequence ID" value="QBI20770.1"/>
    <property type="molecule type" value="Genomic_DNA"/>
</dbReference>
<gene>
    <name evidence="1" type="ORF">ER308_15160</name>
</gene>